<name>A0ACC4E2J0_PURLI</name>
<protein>
    <submittedName>
        <fullName evidence="1">Uncharacterized protein</fullName>
    </submittedName>
</protein>
<gene>
    <name evidence="1" type="ORF">ACCO45_003373</name>
</gene>
<proteinExistence type="predicted"/>
<dbReference type="EMBL" id="JBGNUJ010000003">
    <property type="protein sequence ID" value="KAL3961850.1"/>
    <property type="molecule type" value="Genomic_DNA"/>
</dbReference>
<organism evidence="1 2">
    <name type="scientific">Purpureocillium lilacinum</name>
    <name type="common">Paecilomyces lilacinus</name>
    <dbReference type="NCBI Taxonomy" id="33203"/>
    <lineage>
        <taxon>Eukaryota</taxon>
        <taxon>Fungi</taxon>
        <taxon>Dikarya</taxon>
        <taxon>Ascomycota</taxon>
        <taxon>Pezizomycotina</taxon>
        <taxon>Sordariomycetes</taxon>
        <taxon>Hypocreomycetidae</taxon>
        <taxon>Hypocreales</taxon>
        <taxon>Ophiocordycipitaceae</taxon>
        <taxon>Purpureocillium</taxon>
    </lineage>
</organism>
<accession>A0ACC4E2J0</accession>
<dbReference type="Proteomes" id="UP001638806">
    <property type="component" value="Unassembled WGS sequence"/>
</dbReference>
<evidence type="ECO:0000313" key="2">
    <source>
        <dbReference type="Proteomes" id="UP001638806"/>
    </source>
</evidence>
<sequence length="165" mass="17606">MCLPNLFSRKQTQDHPHEETTPQPSPAQQPTGRRTAEATARLDKSRFSSTRRPRRGSSEKNQAGADYTPGGHAASSPSTGGPEGQHGGIYGGVQGVCIRDLSHSTRPIHAVRFHHKPITSKAEDCNMRCSEKKLSDRIDLAAAATDSVTGGAFVLSTLAGFIADT</sequence>
<evidence type="ECO:0000313" key="1">
    <source>
        <dbReference type="EMBL" id="KAL3961850.1"/>
    </source>
</evidence>
<keyword evidence="2" id="KW-1185">Reference proteome</keyword>
<comment type="caution">
    <text evidence="1">The sequence shown here is derived from an EMBL/GenBank/DDBJ whole genome shotgun (WGS) entry which is preliminary data.</text>
</comment>
<reference evidence="1" key="1">
    <citation type="submission" date="2024-12" db="EMBL/GenBank/DDBJ databases">
        <title>Comparative genomics and development of molecular markers within Purpureocillium lilacinum and among Purpureocillium species.</title>
        <authorList>
            <person name="Yeh Z.-Y."/>
            <person name="Ni N.-T."/>
            <person name="Lo P.-H."/>
            <person name="Mushyakhwo K."/>
            <person name="Lin C.-F."/>
            <person name="Nai Y.-S."/>
        </authorList>
    </citation>
    <scope>NUCLEOTIDE SEQUENCE</scope>
    <source>
        <strain evidence="1">NCHU-NPUST-175</strain>
    </source>
</reference>